<evidence type="ECO:0000313" key="2">
    <source>
        <dbReference type="EMBL" id="KAF2123768.1"/>
    </source>
</evidence>
<protein>
    <submittedName>
        <fullName evidence="2">Uncharacterized protein</fullName>
    </submittedName>
</protein>
<keyword evidence="1" id="KW-0812">Transmembrane</keyword>
<gene>
    <name evidence="2" type="ORF">P153DRAFT_391185</name>
</gene>
<keyword evidence="1" id="KW-1133">Transmembrane helix</keyword>
<evidence type="ECO:0000256" key="1">
    <source>
        <dbReference type="SAM" id="Phobius"/>
    </source>
</evidence>
<name>A0A6A5ZZC4_9PLEO</name>
<dbReference type="AlphaFoldDB" id="A0A6A5ZZC4"/>
<dbReference type="EMBL" id="ML977522">
    <property type="protein sequence ID" value="KAF2123768.1"/>
    <property type="molecule type" value="Genomic_DNA"/>
</dbReference>
<sequence length="251" mass="27351">MDPPLTRADRASLTHPAPLTPGILSFTTQHHLPALYTLPPPTILLPPSAQNTLLNSTPTAAAHLIRSLPPTWTHLAMPLQHKADRRWSVLLIHRQPNTHTFLGMLYDTRIAFMHPETGQQCETGWNSSLAAAVSRRILRHADGNKGQTIDYNICSGVPQVHASESGVVACVVLRGIAETLSTAPRQGDLDSALFVFDEQFVKSRLVEERDKLKRAVHEVASESLLVLVLCAAGVAVGVGALPVLQTLLWGW</sequence>
<reference evidence="2" key="1">
    <citation type="journal article" date="2020" name="Stud. Mycol.">
        <title>101 Dothideomycetes genomes: a test case for predicting lifestyles and emergence of pathogens.</title>
        <authorList>
            <person name="Haridas S."/>
            <person name="Albert R."/>
            <person name="Binder M."/>
            <person name="Bloem J."/>
            <person name="Labutti K."/>
            <person name="Salamov A."/>
            <person name="Andreopoulos B."/>
            <person name="Baker S."/>
            <person name="Barry K."/>
            <person name="Bills G."/>
            <person name="Bluhm B."/>
            <person name="Cannon C."/>
            <person name="Castanera R."/>
            <person name="Culley D."/>
            <person name="Daum C."/>
            <person name="Ezra D."/>
            <person name="Gonzalez J."/>
            <person name="Henrissat B."/>
            <person name="Kuo A."/>
            <person name="Liang C."/>
            <person name="Lipzen A."/>
            <person name="Lutzoni F."/>
            <person name="Magnuson J."/>
            <person name="Mondo S."/>
            <person name="Nolan M."/>
            <person name="Ohm R."/>
            <person name="Pangilinan J."/>
            <person name="Park H.-J."/>
            <person name="Ramirez L."/>
            <person name="Alfaro M."/>
            <person name="Sun H."/>
            <person name="Tritt A."/>
            <person name="Yoshinaga Y."/>
            <person name="Zwiers L.-H."/>
            <person name="Turgeon B."/>
            <person name="Goodwin S."/>
            <person name="Spatafora J."/>
            <person name="Crous P."/>
            <person name="Grigoriev I."/>
        </authorList>
    </citation>
    <scope>NUCLEOTIDE SEQUENCE</scope>
    <source>
        <strain evidence="2">CBS 119687</strain>
    </source>
</reference>
<organism evidence="2 3">
    <name type="scientific">Dothidotthia symphoricarpi CBS 119687</name>
    <dbReference type="NCBI Taxonomy" id="1392245"/>
    <lineage>
        <taxon>Eukaryota</taxon>
        <taxon>Fungi</taxon>
        <taxon>Dikarya</taxon>
        <taxon>Ascomycota</taxon>
        <taxon>Pezizomycotina</taxon>
        <taxon>Dothideomycetes</taxon>
        <taxon>Pleosporomycetidae</taxon>
        <taxon>Pleosporales</taxon>
        <taxon>Dothidotthiaceae</taxon>
        <taxon>Dothidotthia</taxon>
    </lineage>
</organism>
<keyword evidence="1" id="KW-0472">Membrane</keyword>
<dbReference type="RefSeq" id="XP_033518162.1">
    <property type="nucleotide sequence ID" value="XM_033671020.1"/>
</dbReference>
<dbReference type="Proteomes" id="UP000799771">
    <property type="component" value="Unassembled WGS sequence"/>
</dbReference>
<proteinExistence type="predicted"/>
<dbReference type="GeneID" id="54411452"/>
<accession>A0A6A5ZZC4</accession>
<evidence type="ECO:0000313" key="3">
    <source>
        <dbReference type="Proteomes" id="UP000799771"/>
    </source>
</evidence>
<keyword evidence="3" id="KW-1185">Reference proteome</keyword>
<feature type="transmembrane region" description="Helical" evidence="1">
    <location>
        <begin position="224"/>
        <end position="244"/>
    </location>
</feature>